<feature type="domain" description="F5/8 type C" evidence="2">
    <location>
        <begin position="505"/>
        <end position="650"/>
    </location>
</feature>
<keyword evidence="1" id="KW-0378">Hydrolase</keyword>
<evidence type="ECO:0000313" key="3">
    <source>
        <dbReference type="EMBL" id="MBC3901313.1"/>
    </source>
</evidence>
<keyword evidence="4" id="KW-1185">Reference proteome</keyword>
<dbReference type="InterPro" id="IPR000421">
    <property type="entry name" value="FA58C"/>
</dbReference>
<evidence type="ECO:0000259" key="2">
    <source>
        <dbReference type="PROSITE" id="PS50022"/>
    </source>
</evidence>
<dbReference type="EMBL" id="WJBE01000024">
    <property type="protein sequence ID" value="MBC3901313.1"/>
    <property type="molecule type" value="Genomic_DNA"/>
</dbReference>
<proteinExistence type="predicted"/>
<dbReference type="SUPFAM" id="SSF49785">
    <property type="entry name" value="Galactose-binding domain-like"/>
    <property type="match status" value="1"/>
</dbReference>
<dbReference type="Gene3D" id="2.60.120.260">
    <property type="entry name" value="Galactose-binding domain-like"/>
    <property type="match status" value="1"/>
</dbReference>
<dbReference type="PROSITE" id="PS50022">
    <property type="entry name" value="FA58C_3"/>
    <property type="match status" value="1"/>
</dbReference>
<dbReference type="Pfam" id="PF00754">
    <property type="entry name" value="F5_F8_type_C"/>
    <property type="match status" value="1"/>
</dbReference>
<dbReference type="RefSeq" id="WP_186895375.1">
    <property type="nucleotide sequence ID" value="NZ_WJBE01000024.1"/>
</dbReference>
<name>A0ABR6Z1B6_9FIRM</name>
<accession>A0ABR6Z1B6</accession>
<organism evidence="3 4">
    <name type="scientific">Acetobacterium malicum</name>
    <dbReference type="NCBI Taxonomy" id="52692"/>
    <lineage>
        <taxon>Bacteria</taxon>
        <taxon>Bacillati</taxon>
        <taxon>Bacillota</taxon>
        <taxon>Clostridia</taxon>
        <taxon>Eubacteriales</taxon>
        <taxon>Eubacteriaceae</taxon>
        <taxon>Acetobacterium</taxon>
    </lineage>
</organism>
<evidence type="ECO:0000256" key="1">
    <source>
        <dbReference type="ARBA" id="ARBA00023295"/>
    </source>
</evidence>
<sequence>MAEQSGIFPSVNGDRRYFTSFFAAYFADFISNGIYPNPSTQCQVLANNNMTVILKPGNGYINGFKYINDSDKILNIDTADGVLKRIDRIVLRHTVLNREIKAYVKKGTFASSPVAPSLQRDADMWELGVADIYIANGAVSISQANITDLRLNTTYCGIVHGVIGQVDTTTIFNQFQAWYAETIDDATTDIASMLSAFQSSFNAWFANLQDILDENTAGNLLNMINTLTMRMTAAESAIEQNVDSIADHVIIKAAENVLGHIKTDSIDSDGNLIIPYPEDYGRYSVNAGWDDVIVKGCEVVDGSLKLINEPTGVKEYLGEGSTLSSTSMLFLFSGTNAFNVGTRFINWVEVFITTKGTGAFVCEIYDFTKQKVIARSIKQFADITAGQMTRFTFNEPVDRGSQDYLSIRFYALNNSAWTIKGQYSSMSGYSYLTATSKDTVTYTYNSYGIPYIRMGYGFQPLAGKGSVDIDRPNVKKWGNLKFFKSDVAGASIVCDLLKMDDYETVKSSIPTMTSNTLPSGVASASSEYGTSTQAYKAFDNDPNSYWQTNSNGPAWLQYEFTAPITPTMYSVQTIYSGQYYPAFWTLLGSDDAVSWTVLDVQSKDVWGAYQEAAFKINCSKSYKYFRLNMPNNSVSSYYGITKFKVGFENEGTVLKTNLTEKTDLSDVSADDKLRVRWALVRNSVAINSPSVLNPSVTWEKEYLKEWEHIQTYEHKSYSDGTVKFRFPKKYSKLRLKVEKLRSYSTTNVYAAYLKLISKDDGSLGSYVGIHQEAYISSANNTYYPTNAMVSGNGDIKIGDRLIGQNKDPIANYDGRAEEGTTFDILVIRDKGCKPKCIYKGFSSSKWASESYISKLDGYSYYENMQGDDVDGLLFTLSYMMPGAVFSLWGCED</sequence>
<gene>
    <name evidence="3" type="ORF">GH811_17010</name>
</gene>
<dbReference type="Proteomes" id="UP000622405">
    <property type="component" value="Unassembled WGS sequence"/>
</dbReference>
<protein>
    <recommendedName>
        <fullName evidence="2">F5/8 type C domain-containing protein</fullName>
    </recommendedName>
</protein>
<evidence type="ECO:0000313" key="4">
    <source>
        <dbReference type="Proteomes" id="UP000622405"/>
    </source>
</evidence>
<keyword evidence="1" id="KW-0326">Glycosidase</keyword>
<dbReference type="InterPro" id="IPR008979">
    <property type="entry name" value="Galactose-bd-like_sf"/>
</dbReference>
<comment type="caution">
    <text evidence="3">The sequence shown here is derived from an EMBL/GenBank/DDBJ whole genome shotgun (WGS) entry which is preliminary data.</text>
</comment>
<reference evidence="3 4" key="1">
    <citation type="journal article" date="2020" name="mSystems">
        <title>Defining Genomic and Predicted Metabolic Features of the Acetobacterium Genus.</title>
        <authorList>
            <person name="Ross D.E."/>
            <person name="Marshall C.W."/>
            <person name="Gulliver D."/>
            <person name="May H.D."/>
            <person name="Norman R.S."/>
        </authorList>
    </citation>
    <scope>NUCLEOTIDE SEQUENCE [LARGE SCALE GENOMIC DNA]</scope>
    <source>
        <strain evidence="3 4">DSM 4132</strain>
    </source>
</reference>